<comment type="caution">
    <text evidence="6">The sequence shown here is derived from an EMBL/GenBank/DDBJ whole genome shotgun (WGS) entry which is preliminary data.</text>
</comment>
<accession>A0ABN7TH79</accession>
<organism evidence="6 7">
    <name type="scientific">Paenibacillus allorhizosphaerae</name>
    <dbReference type="NCBI Taxonomy" id="2849866"/>
    <lineage>
        <taxon>Bacteria</taxon>
        <taxon>Bacillati</taxon>
        <taxon>Bacillota</taxon>
        <taxon>Bacilli</taxon>
        <taxon>Bacillales</taxon>
        <taxon>Paenibacillaceae</taxon>
        <taxon>Paenibacillus</taxon>
    </lineage>
</organism>
<dbReference type="RefSeq" id="WP_218097827.1">
    <property type="nucleotide sequence ID" value="NZ_CAJVCE010000003.1"/>
</dbReference>
<evidence type="ECO:0000256" key="3">
    <source>
        <dbReference type="ARBA" id="ARBA00023163"/>
    </source>
</evidence>
<keyword evidence="3" id="KW-0804">Transcription</keyword>
<dbReference type="InterPro" id="IPR059106">
    <property type="entry name" value="WHD_MalT"/>
</dbReference>
<dbReference type="InterPro" id="IPR041617">
    <property type="entry name" value="TPR_MalT"/>
</dbReference>
<name>A0ABN7TH79_9BACL</name>
<feature type="domain" description="HTH luxR-type" evidence="5">
    <location>
        <begin position="797"/>
        <end position="862"/>
    </location>
</feature>
<dbReference type="Pfam" id="PF00196">
    <property type="entry name" value="GerE"/>
    <property type="match status" value="1"/>
</dbReference>
<dbReference type="PANTHER" id="PTHR44688">
    <property type="entry name" value="DNA-BINDING TRANSCRIPTIONAL ACTIVATOR DEVR_DOSR"/>
    <property type="match status" value="1"/>
</dbReference>
<keyword evidence="7" id="KW-1185">Reference proteome</keyword>
<dbReference type="Proteomes" id="UP000730618">
    <property type="component" value="Unassembled WGS sequence"/>
</dbReference>
<evidence type="ECO:0000313" key="6">
    <source>
        <dbReference type="EMBL" id="CAG7628782.1"/>
    </source>
</evidence>
<keyword evidence="1" id="KW-0805">Transcription regulation</keyword>
<dbReference type="EMBL" id="CAJVCE010000003">
    <property type="protein sequence ID" value="CAG7628782.1"/>
    <property type="molecule type" value="Genomic_DNA"/>
</dbReference>
<dbReference type="PANTHER" id="PTHR44688:SF25">
    <property type="entry name" value="HTH LUXR-TYPE DOMAIN-CONTAINING PROTEIN"/>
    <property type="match status" value="1"/>
</dbReference>
<sequence length="865" mass="98046">MLQPFDAVMLQTKTKPPAPPGNEVERSHILHVLPTVTDRTRLVSVCAPAGSGKTTLLNQWARRESAHLAWVSLDAKDNDPSRFWRYVIQALGMGVPPMETSNVVSLVQSFPNVSLHTVIDALINELAAAAEPTIVLLDDYHVIHDPVIHDTLSYFIDYLPDHVCIAITSRTELPFPATKWNARGERAEVTALQLRFNKEEAVRFYREVALIPLTGDQVGKLMKSTEGWVAGLQLLGIVLQHHRNIDAFLERFAGHHPMLSDYLFQEVFGGLDSELRDFLLETSVLQRMDAELCDAFTGRSDSAELLVRVKRLNLFVIPLDDFGQWYRYHHLFTEFLQNELKRGGKARWLQLHEAAARRFAERELLDEATDHAIAAENYRLAEHLLELNIVSVLQRGEFTTLLRWFGALPEPERLSPQLQLLHAFLLAVTGQFDQAEAKLNFLERLAESATEGEKGQIRSGLFFVRANLAFTSGRYEDWYEYADRIPEMLPESPVFYNFNYNRTEPLVRRTDFAFKGALPPGVEAIAFRFTAMLESRGWHDSLITQYVLQSLAEGYYEWSRLAECETLLSRTEKVGRSRRIPGLFVPCRIIYAKVRLVASDAKLARELIEEAAETVRSWGEYAWSVPLQAFLARIDAMEGAVGHAEERLRLLHLHPGDKPTFDRAFEYTVLARLLLQTGREAEAQRLLELLRPLSVRERCVSDVAEIAVLQALLEQQLGNRAGALQHLDEALAIGEANGFLRLFLDEGEKLAELLQHYVRQRFGGYASSGKVWSASVTADYVRRLIEQFPDVLPVSSAASLVEPLTRSEMNLLERLRQGDSNKQAAKELYLTEGTVKVYLSRIYGKLGVSSRTQAILKAQELELFE</sequence>
<evidence type="ECO:0000256" key="4">
    <source>
        <dbReference type="SAM" id="MobiDB-lite"/>
    </source>
</evidence>
<evidence type="ECO:0000313" key="7">
    <source>
        <dbReference type="Proteomes" id="UP000730618"/>
    </source>
</evidence>
<protein>
    <submittedName>
        <fullName evidence="6">HTH-type transcriptional regulator MalT</fullName>
    </submittedName>
</protein>
<evidence type="ECO:0000259" key="5">
    <source>
        <dbReference type="PROSITE" id="PS50043"/>
    </source>
</evidence>
<dbReference type="InterPro" id="IPR000792">
    <property type="entry name" value="Tscrpt_reg_LuxR_C"/>
</dbReference>
<feature type="region of interest" description="Disordered" evidence="4">
    <location>
        <begin position="1"/>
        <end position="24"/>
    </location>
</feature>
<dbReference type="SMART" id="SM00421">
    <property type="entry name" value="HTH_LUXR"/>
    <property type="match status" value="1"/>
</dbReference>
<dbReference type="Pfam" id="PF25873">
    <property type="entry name" value="WHD_MalT"/>
    <property type="match status" value="1"/>
</dbReference>
<keyword evidence="2" id="KW-0238">DNA-binding</keyword>
<reference evidence="6 7" key="1">
    <citation type="submission" date="2021-06" db="EMBL/GenBank/DDBJ databases">
        <authorList>
            <person name="Criscuolo A."/>
        </authorList>
    </citation>
    <scope>NUCLEOTIDE SEQUENCE [LARGE SCALE GENOMIC DNA]</scope>
    <source>
        <strain evidence="7">CIP 111802</strain>
    </source>
</reference>
<gene>
    <name evidence="6" type="primary">malT</name>
    <name evidence="6" type="ORF">PAECIP111802_01493</name>
</gene>
<dbReference type="PROSITE" id="PS50043">
    <property type="entry name" value="HTH_LUXR_2"/>
    <property type="match status" value="1"/>
</dbReference>
<evidence type="ECO:0000256" key="1">
    <source>
        <dbReference type="ARBA" id="ARBA00023015"/>
    </source>
</evidence>
<dbReference type="CDD" id="cd06170">
    <property type="entry name" value="LuxR_C_like"/>
    <property type="match status" value="1"/>
</dbReference>
<proteinExistence type="predicted"/>
<evidence type="ECO:0000256" key="2">
    <source>
        <dbReference type="ARBA" id="ARBA00023125"/>
    </source>
</evidence>
<dbReference type="Pfam" id="PF17874">
    <property type="entry name" value="TPR_MalT"/>
    <property type="match status" value="1"/>
</dbReference>